<comment type="caution">
    <text evidence="2">The sequence shown here is derived from an EMBL/GenBank/DDBJ whole genome shotgun (WGS) entry which is preliminary data.</text>
</comment>
<reference evidence="3" key="1">
    <citation type="submission" date="2011-07" db="EMBL/GenBank/DDBJ databases">
        <title>Divergent evolution of antigenic variation in African trypanosomes.</title>
        <authorList>
            <person name="Jackson A.P."/>
            <person name="Berry A."/>
            <person name="Allison H.C."/>
            <person name="Burton P."/>
            <person name="Anderson J."/>
            <person name="Aslett M."/>
            <person name="Brown R."/>
            <person name="Corton N."/>
            <person name="Harris D."/>
            <person name="Hauser H."/>
            <person name="Gamble J."/>
            <person name="Gilderthorp R."/>
            <person name="McQuillan J."/>
            <person name="Quail M.A."/>
            <person name="Sanders M."/>
            <person name="Van Tonder A."/>
            <person name="Ginger M.L."/>
            <person name="Donelson J.E."/>
            <person name="Field M.C."/>
            <person name="Barry J.D."/>
            <person name="Berriman M."/>
            <person name="Hertz-Fowler C."/>
        </authorList>
    </citation>
    <scope>NUCLEOTIDE SEQUENCE [LARGE SCALE GENOMIC DNA]</scope>
    <source>
        <strain evidence="3">IL3000</strain>
    </source>
</reference>
<accession>F9W5L9</accession>
<dbReference type="OMA" id="LPGICHE"/>
<dbReference type="PROSITE" id="PS51257">
    <property type="entry name" value="PROKAR_LIPOPROTEIN"/>
    <property type="match status" value="1"/>
</dbReference>
<dbReference type="Proteomes" id="UP000000702">
    <property type="component" value="Unassembled WGS sequence"/>
</dbReference>
<sequence length="191" mass="20906">MGYSELRPSHPYSSPGCITVTSCRTSSRPNSHGRSSGTSSVRRQGSRVYDPLNASRNGWVRYDSSLARSLLNTAKKIDERRSCHSSLPNLSSPSRSRTSYSRMSNSTASTVGPSSRARMCFEPALSGYSPLKKAKLLNNGATAAGGELNAKQLTNAFYGSNTSGKFAEAAYLHFVADINRQQMQRMGRRRR</sequence>
<dbReference type="VEuPathDB" id="TriTrypDB:TcIL3000_0_33480"/>
<name>F9W5L9_TRYCI</name>
<feature type="compositionally biased region" description="Low complexity" evidence="1">
    <location>
        <begin position="84"/>
        <end position="107"/>
    </location>
</feature>
<evidence type="ECO:0000313" key="2">
    <source>
        <dbReference type="EMBL" id="CCD12471.1"/>
    </source>
</evidence>
<dbReference type="EMBL" id="CAEQ01000730">
    <property type="protein sequence ID" value="CCD12471.1"/>
    <property type="molecule type" value="Genomic_DNA"/>
</dbReference>
<evidence type="ECO:0000256" key="1">
    <source>
        <dbReference type="SAM" id="MobiDB-lite"/>
    </source>
</evidence>
<evidence type="ECO:0000313" key="3">
    <source>
        <dbReference type="Proteomes" id="UP000000702"/>
    </source>
</evidence>
<protein>
    <submittedName>
        <fullName evidence="2">WGS project CAEQ00000000 data, annotated contig 1340</fullName>
    </submittedName>
</protein>
<organism evidence="2 3">
    <name type="scientific">Trypanosoma congolense (strain IL3000)</name>
    <dbReference type="NCBI Taxonomy" id="1068625"/>
    <lineage>
        <taxon>Eukaryota</taxon>
        <taxon>Discoba</taxon>
        <taxon>Euglenozoa</taxon>
        <taxon>Kinetoplastea</taxon>
        <taxon>Metakinetoplastina</taxon>
        <taxon>Trypanosomatida</taxon>
        <taxon>Trypanosomatidae</taxon>
        <taxon>Trypanosoma</taxon>
        <taxon>Nannomonas</taxon>
    </lineage>
</organism>
<keyword evidence="3" id="KW-1185">Reference proteome</keyword>
<feature type="region of interest" description="Disordered" evidence="1">
    <location>
        <begin position="21"/>
        <end position="49"/>
    </location>
</feature>
<gene>
    <name evidence="2" type="ORF">TCIL3000_0_33480</name>
</gene>
<feature type="compositionally biased region" description="Polar residues" evidence="1">
    <location>
        <begin position="21"/>
        <end position="43"/>
    </location>
</feature>
<dbReference type="AlphaFoldDB" id="F9W5L9"/>
<proteinExistence type="predicted"/>
<feature type="region of interest" description="Disordered" evidence="1">
    <location>
        <begin position="81"/>
        <end position="114"/>
    </location>
</feature>
<reference evidence="2 3" key="2">
    <citation type="journal article" date="2012" name="Proc. Natl. Acad. Sci. U.S.A.">
        <title>Antigenic diversity is generated by distinct evolutionary mechanisms in African trypanosome species.</title>
        <authorList>
            <person name="Jackson A.P."/>
            <person name="Berry A."/>
            <person name="Aslett M."/>
            <person name="Allison H.C."/>
            <person name="Burton P."/>
            <person name="Vavrova-Anderson J."/>
            <person name="Brown R."/>
            <person name="Browne H."/>
            <person name="Corton N."/>
            <person name="Hauser H."/>
            <person name="Gamble J."/>
            <person name="Gilderthorp R."/>
            <person name="Marcello L."/>
            <person name="McQuillan J."/>
            <person name="Otto T.D."/>
            <person name="Quail M.A."/>
            <person name="Sanders M.J."/>
            <person name="van Tonder A."/>
            <person name="Ginger M.L."/>
            <person name="Field M.C."/>
            <person name="Barry J.D."/>
            <person name="Hertz-Fowler C."/>
            <person name="Berriman M."/>
        </authorList>
    </citation>
    <scope>NUCLEOTIDE SEQUENCE [LARGE SCALE GENOMIC DNA]</scope>
    <source>
        <strain evidence="2 3">IL3000</strain>
    </source>
</reference>